<feature type="domain" description="EF-hand" evidence="1">
    <location>
        <begin position="5"/>
        <end position="40"/>
    </location>
</feature>
<dbReference type="PROSITE" id="PS50222">
    <property type="entry name" value="EF_HAND_2"/>
    <property type="match status" value="2"/>
</dbReference>
<dbReference type="GO" id="GO:0005509">
    <property type="term" value="F:calcium ion binding"/>
    <property type="evidence" value="ECO:0007669"/>
    <property type="project" value="InterPro"/>
</dbReference>
<evidence type="ECO:0000259" key="1">
    <source>
        <dbReference type="PROSITE" id="PS50222"/>
    </source>
</evidence>
<dbReference type="SUPFAM" id="SSF47473">
    <property type="entry name" value="EF-hand"/>
    <property type="match status" value="1"/>
</dbReference>
<evidence type="ECO:0000313" key="3">
    <source>
        <dbReference type="Proteomes" id="UP000580474"/>
    </source>
</evidence>
<proteinExistence type="predicted"/>
<organism evidence="2 3">
    <name type="scientific">Saccharopolyspora gloriosae</name>
    <dbReference type="NCBI Taxonomy" id="455344"/>
    <lineage>
        <taxon>Bacteria</taxon>
        <taxon>Bacillati</taxon>
        <taxon>Actinomycetota</taxon>
        <taxon>Actinomycetes</taxon>
        <taxon>Pseudonocardiales</taxon>
        <taxon>Pseudonocardiaceae</taxon>
        <taxon>Saccharopolyspora</taxon>
    </lineage>
</organism>
<dbReference type="CDD" id="cd00051">
    <property type="entry name" value="EFh"/>
    <property type="match status" value="1"/>
</dbReference>
<dbReference type="InterPro" id="IPR018247">
    <property type="entry name" value="EF_Hand_1_Ca_BS"/>
</dbReference>
<dbReference type="InterPro" id="IPR002048">
    <property type="entry name" value="EF_hand_dom"/>
</dbReference>
<keyword evidence="3" id="KW-1185">Reference proteome</keyword>
<dbReference type="RefSeq" id="WP_184479456.1">
    <property type="nucleotide sequence ID" value="NZ_JACHIV010000001.1"/>
</dbReference>
<name>A0A840NHS5_9PSEU</name>
<dbReference type="InterPro" id="IPR011992">
    <property type="entry name" value="EF-hand-dom_pair"/>
</dbReference>
<reference evidence="2 3" key="1">
    <citation type="submission" date="2020-08" db="EMBL/GenBank/DDBJ databases">
        <title>Sequencing the genomes of 1000 actinobacteria strains.</title>
        <authorList>
            <person name="Klenk H.-P."/>
        </authorList>
    </citation>
    <scope>NUCLEOTIDE SEQUENCE [LARGE SCALE GENOMIC DNA]</scope>
    <source>
        <strain evidence="2 3">DSM 45582</strain>
    </source>
</reference>
<sequence>MTAAIANDRLRKRFAKWDLDGSGRLERSDFEKEAVQIAQAFGTQVDSAEAQSVQDALTGMFEYLAVEAGTTAGGSLSEDDFLRVTQKLIFEDGEEQFNRVLGPLVRSIVGLCDKNNDGKIDATEFASWLNAVGVDHSQAAEAFVNVDTDANGELTVDELLAAVRNFHFGRLDVELLG</sequence>
<accession>A0A840NHS5</accession>
<dbReference type="Proteomes" id="UP000580474">
    <property type="component" value="Unassembled WGS sequence"/>
</dbReference>
<feature type="domain" description="EF-hand" evidence="1">
    <location>
        <begin position="134"/>
        <end position="169"/>
    </location>
</feature>
<dbReference type="PROSITE" id="PS00018">
    <property type="entry name" value="EF_HAND_1"/>
    <property type="match status" value="2"/>
</dbReference>
<dbReference type="SMART" id="SM00054">
    <property type="entry name" value="EFh"/>
    <property type="match status" value="3"/>
</dbReference>
<dbReference type="Gene3D" id="1.10.238.10">
    <property type="entry name" value="EF-hand"/>
    <property type="match status" value="1"/>
</dbReference>
<dbReference type="EMBL" id="JACHIV010000001">
    <property type="protein sequence ID" value="MBB5069828.1"/>
    <property type="molecule type" value="Genomic_DNA"/>
</dbReference>
<protein>
    <submittedName>
        <fullName evidence="2">Ca2+-binding EF-hand superfamily protein</fullName>
    </submittedName>
</protein>
<gene>
    <name evidence="2" type="ORF">BJ969_002916</name>
</gene>
<evidence type="ECO:0000313" key="2">
    <source>
        <dbReference type="EMBL" id="MBB5069828.1"/>
    </source>
</evidence>
<dbReference type="AlphaFoldDB" id="A0A840NHS5"/>
<dbReference type="Pfam" id="PF13499">
    <property type="entry name" value="EF-hand_7"/>
    <property type="match status" value="1"/>
</dbReference>
<comment type="caution">
    <text evidence="2">The sequence shown here is derived from an EMBL/GenBank/DDBJ whole genome shotgun (WGS) entry which is preliminary data.</text>
</comment>